<comment type="caution">
    <text evidence="7">The sequence shown here is derived from an EMBL/GenBank/DDBJ whole genome shotgun (WGS) entry which is preliminary data.</text>
</comment>
<dbReference type="SUPFAM" id="SSF46689">
    <property type="entry name" value="Homeodomain-like"/>
    <property type="match status" value="1"/>
</dbReference>
<dbReference type="Gene3D" id="1.10.10.60">
    <property type="entry name" value="Homeodomain-like"/>
    <property type="match status" value="1"/>
</dbReference>
<dbReference type="InterPro" id="IPR002078">
    <property type="entry name" value="Sigma_54_int"/>
</dbReference>
<dbReference type="Pfam" id="PF02954">
    <property type="entry name" value="HTH_8"/>
    <property type="match status" value="1"/>
</dbReference>
<dbReference type="InterPro" id="IPR058031">
    <property type="entry name" value="AAA_lid_NorR"/>
</dbReference>
<dbReference type="Gene3D" id="1.10.8.60">
    <property type="match status" value="1"/>
</dbReference>
<evidence type="ECO:0000313" key="8">
    <source>
        <dbReference type="Proteomes" id="UP001065549"/>
    </source>
</evidence>
<dbReference type="InterPro" id="IPR002197">
    <property type="entry name" value="HTH_Fis"/>
</dbReference>
<dbReference type="Gene3D" id="3.40.50.300">
    <property type="entry name" value="P-loop containing nucleotide triphosphate hydrolases"/>
    <property type="match status" value="1"/>
</dbReference>
<dbReference type="AlphaFoldDB" id="A0A9J6QLZ9"/>
<evidence type="ECO:0000256" key="5">
    <source>
        <dbReference type="ARBA" id="ARBA00023163"/>
    </source>
</evidence>
<dbReference type="Pfam" id="PF25601">
    <property type="entry name" value="AAA_lid_14"/>
    <property type="match status" value="1"/>
</dbReference>
<dbReference type="PROSITE" id="PS50045">
    <property type="entry name" value="SIGMA54_INTERACT_4"/>
    <property type="match status" value="1"/>
</dbReference>
<dbReference type="PANTHER" id="PTHR32071:SF57">
    <property type="entry name" value="C4-DICARBOXYLATE TRANSPORT TRANSCRIPTIONAL REGULATORY PROTEIN DCTD"/>
    <property type="match status" value="1"/>
</dbReference>
<dbReference type="PANTHER" id="PTHR32071">
    <property type="entry name" value="TRANSCRIPTIONAL REGULATORY PROTEIN"/>
    <property type="match status" value="1"/>
</dbReference>
<keyword evidence="5" id="KW-0804">Transcription</keyword>
<dbReference type="GO" id="GO:0005524">
    <property type="term" value="F:ATP binding"/>
    <property type="evidence" value="ECO:0007669"/>
    <property type="project" value="UniProtKB-KW"/>
</dbReference>
<keyword evidence="4" id="KW-0238">DNA-binding</keyword>
<keyword evidence="1" id="KW-0547">Nucleotide-binding</keyword>
<evidence type="ECO:0000313" key="7">
    <source>
        <dbReference type="EMBL" id="MCU7378488.1"/>
    </source>
</evidence>
<dbReference type="InterPro" id="IPR025944">
    <property type="entry name" value="Sigma_54_int_dom_CS"/>
</dbReference>
<dbReference type="PRINTS" id="PR01590">
    <property type="entry name" value="HTHFIS"/>
</dbReference>
<keyword evidence="2" id="KW-0067">ATP-binding</keyword>
<dbReference type="InterPro" id="IPR025943">
    <property type="entry name" value="Sigma_54_int_dom_ATP-bd_2"/>
</dbReference>
<dbReference type="EMBL" id="JAOSHN010000003">
    <property type="protein sequence ID" value="MCU7378488.1"/>
    <property type="molecule type" value="Genomic_DNA"/>
</dbReference>
<evidence type="ECO:0000256" key="3">
    <source>
        <dbReference type="ARBA" id="ARBA00023015"/>
    </source>
</evidence>
<dbReference type="GO" id="GO:0006355">
    <property type="term" value="P:regulation of DNA-templated transcription"/>
    <property type="evidence" value="ECO:0007669"/>
    <property type="project" value="InterPro"/>
</dbReference>
<dbReference type="InterPro" id="IPR009057">
    <property type="entry name" value="Homeodomain-like_sf"/>
</dbReference>
<dbReference type="Gene3D" id="3.30.450.20">
    <property type="entry name" value="PAS domain"/>
    <property type="match status" value="1"/>
</dbReference>
<dbReference type="SUPFAM" id="SSF52540">
    <property type="entry name" value="P-loop containing nucleoside triphosphate hydrolases"/>
    <property type="match status" value="1"/>
</dbReference>
<dbReference type="FunFam" id="3.40.50.300:FF:000006">
    <property type="entry name" value="DNA-binding transcriptional regulator NtrC"/>
    <property type="match status" value="1"/>
</dbReference>
<name>A0A9J6QLZ9_9FIRM</name>
<protein>
    <submittedName>
        <fullName evidence="7">Sigma 54-interacting transcriptional regulator</fullName>
    </submittedName>
</protein>
<dbReference type="RefSeq" id="WP_253019905.1">
    <property type="nucleotide sequence ID" value="NZ_JAOSHN010000003.1"/>
</dbReference>
<organism evidence="7 8">
    <name type="scientific">Hominibacterium faecale</name>
    <dbReference type="NCBI Taxonomy" id="2839743"/>
    <lineage>
        <taxon>Bacteria</taxon>
        <taxon>Bacillati</taxon>
        <taxon>Bacillota</taxon>
        <taxon>Clostridia</taxon>
        <taxon>Peptostreptococcales</taxon>
        <taxon>Anaerovoracaceae</taxon>
        <taxon>Hominibacterium</taxon>
    </lineage>
</organism>
<dbReference type="Pfam" id="PF00158">
    <property type="entry name" value="Sigma54_activat"/>
    <property type="match status" value="1"/>
</dbReference>
<dbReference type="PROSITE" id="PS00676">
    <property type="entry name" value="SIGMA54_INTERACT_2"/>
    <property type="match status" value="1"/>
</dbReference>
<evidence type="ECO:0000256" key="4">
    <source>
        <dbReference type="ARBA" id="ARBA00023125"/>
    </source>
</evidence>
<keyword evidence="3" id="KW-0805">Transcription regulation</keyword>
<gene>
    <name evidence="7" type="ORF">OBO34_08965</name>
</gene>
<dbReference type="SMART" id="SM00382">
    <property type="entry name" value="AAA"/>
    <property type="match status" value="1"/>
</dbReference>
<dbReference type="PROSITE" id="PS00688">
    <property type="entry name" value="SIGMA54_INTERACT_3"/>
    <property type="match status" value="1"/>
</dbReference>
<evidence type="ECO:0000256" key="1">
    <source>
        <dbReference type="ARBA" id="ARBA00022741"/>
    </source>
</evidence>
<dbReference type="CDD" id="cd00009">
    <property type="entry name" value="AAA"/>
    <property type="match status" value="1"/>
</dbReference>
<dbReference type="InterPro" id="IPR027417">
    <property type="entry name" value="P-loop_NTPase"/>
</dbReference>
<sequence length="477" mass="54105">MGKTYHPNFDLTLDECRAVLDAIGGLVIVDENGIIKYFSDDIRSGIEELNSKKLPEKIVGNKIRDVHPTTKIIQALEEGSKDEIQIYYGSGTLNVTRILPVKSDGRIVGAVDLDVFKTSWELALFLNRIKELEKNGTIKLPETIEEFSHQRKQRIGKYTVADILGNSPEMNKLRDDIYQLMESTSTVLITGETGTGKEIASHALHNISGRQLFPFIEINCAAIPENLFEAEFFGYEEGTFTGAIKGGKPGIFEQANNGTLFLDEVDQIPWHMQPKLLRVLQEQEVSRIGGHKIPINVRIIAATNKDLKKMIVSNEFREDLYYRLNVVNIKIPPLREHKDDIPVLVHHRIARMNHILNRNIRGITPDALSLLCQYSWPGNVRELFNCLERAINMCNQDMLTLDHFADIQYYAREEQLRSSYQTTLSNGLEALLHSTEKNAIEHALRISDNNKTKAAQILGIARTSLHNKIKKYGIHLK</sequence>
<evidence type="ECO:0000256" key="2">
    <source>
        <dbReference type="ARBA" id="ARBA00022840"/>
    </source>
</evidence>
<accession>A0A9J6QLZ9</accession>
<keyword evidence="8" id="KW-1185">Reference proteome</keyword>
<dbReference type="InterPro" id="IPR003593">
    <property type="entry name" value="AAA+_ATPase"/>
</dbReference>
<proteinExistence type="predicted"/>
<dbReference type="Proteomes" id="UP001065549">
    <property type="component" value="Unassembled WGS sequence"/>
</dbReference>
<evidence type="ECO:0000259" key="6">
    <source>
        <dbReference type="PROSITE" id="PS50045"/>
    </source>
</evidence>
<feature type="domain" description="Sigma-54 factor interaction" evidence="6">
    <location>
        <begin position="163"/>
        <end position="392"/>
    </location>
</feature>
<reference evidence="7" key="1">
    <citation type="submission" date="2022-09" db="EMBL/GenBank/DDBJ databases">
        <title>Culturomic study of gut microbiota in children with autism spectrum disorder.</title>
        <authorList>
            <person name="Efimov B.A."/>
            <person name="Chaplin A.V."/>
            <person name="Sokolova S.R."/>
            <person name="Pikina A.P."/>
            <person name="Korzhanova M."/>
            <person name="Belova V."/>
            <person name="Korostin D."/>
        </authorList>
    </citation>
    <scope>NUCLEOTIDE SEQUENCE</scope>
    <source>
        <strain evidence="7">ASD5510</strain>
    </source>
</reference>
<dbReference type="GO" id="GO:0043565">
    <property type="term" value="F:sequence-specific DNA binding"/>
    <property type="evidence" value="ECO:0007669"/>
    <property type="project" value="InterPro"/>
</dbReference>